<evidence type="ECO:0000256" key="6">
    <source>
        <dbReference type="ARBA" id="ARBA00022840"/>
    </source>
</evidence>
<dbReference type="CDD" id="cd00075">
    <property type="entry name" value="HATPase"/>
    <property type="match status" value="1"/>
</dbReference>
<sequence length="393" mass="42724">MSDSCAEGPERQRDVDTHALRDEFDALLETQPWGTVAVDSEQKVLFATAGAMRLLQREIRVGTSFEQLLCDCGALHFGGDASWTAPVENRASCMLQASGQGIEFQVGARWIWLRQDEAVRGGQIAAVFAFVDITDMRRALDERMESLRFMSHDLRSPQNSIVALTQLHEHDPRAFEECGGIQRIAELARYALSLGDQFVLTSVDNGLQGRDLTRFDLCATVRTVIAQLDVSAVYRGVPLRLWLAEGAAVWMTGVRVFVARALQNLVDNAIRVSAAGDPVTVSLKVAECYAVITVGDAAGGLPGLAAHRVMTNFDTLTEQSSGAFGLGLKLTERIVRLHGGKLHAESNANAGTDFVMRLPCLGPRPNFVATPGARSGQGRFATLERPDANSPMR</sequence>
<evidence type="ECO:0000259" key="9">
    <source>
        <dbReference type="PROSITE" id="PS50109"/>
    </source>
</evidence>
<evidence type="ECO:0000256" key="1">
    <source>
        <dbReference type="ARBA" id="ARBA00000085"/>
    </source>
</evidence>
<gene>
    <name evidence="10" type="ORF">BX592_115145</name>
</gene>
<evidence type="ECO:0000256" key="7">
    <source>
        <dbReference type="ARBA" id="ARBA00023012"/>
    </source>
</evidence>
<dbReference type="Gene3D" id="3.30.565.10">
    <property type="entry name" value="Histidine kinase-like ATPase, C-terminal domain"/>
    <property type="match status" value="1"/>
</dbReference>
<dbReference type="GO" id="GO:0005524">
    <property type="term" value="F:ATP binding"/>
    <property type="evidence" value="ECO:0007669"/>
    <property type="project" value="UniProtKB-KW"/>
</dbReference>
<dbReference type="InterPro" id="IPR004358">
    <property type="entry name" value="Sig_transdc_His_kin-like_C"/>
</dbReference>
<evidence type="ECO:0000256" key="8">
    <source>
        <dbReference type="SAM" id="MobiDB-lite"/>
    </source>
</evidence>
<dbReference type="EC" id="2.7.13.3" evidence="2"/>
<keyword evidence="5 10" id="KW-0418">Kinase</keyword>
<dbReference type="GO" id="GO:0007234">
    <property type="term" value="P:osmosensory signaling via phosphorelay pathway"/>
    <property type="evidence" value="ECO:0007669"/>
    <property type="project" value="TreeGrafter"/>
</dbReference>
<dbReference type="PANTHER" id="PTHR42878">
    <property type="entry name" value="TWO-COMPONENT HISTIDINE KINASE"/>
    <property type="match status" value="1"/>
</dbReference>
<dbReference type="InterPro" id="IPR003594">
    <property type="entry name" value="HATPase_dom"/>
</dbReference>
<evidence type="ECO:0000313" key="11">
    <source>
        <dbReference type="Proteomes" id="UP000295509"/>
    </source>
</evidence>
<dbReference type="PROSITE" id="PS50109">
    <property type="entry name" value="HIS_KIN"/>
    <property type="match status" value="1"/>
</dbReference>
<dbReference type="EMBL" id="SORE01000015">
    <property type="protein sequence ID" value="TDY45178.1"/>
    <property type="molecule type" value="Genomic_DNA"/>
</dbReference>
<dbReference type="PRINTS" id="PR00344">
    <property type="entry name" value="BCTRLSENSOR"/>
</dbReference>
<comment type="caution">
    <text evidence="10">The sequence shown here is derived from an EMBL/GenBank/DDBJ whole genome shotgun (WGS) entry which is preliminary data.</text>
</comment>
<evidence type="ECO:0000256" key="2">
    <source>
        <dbReference type="ARBA" id="ARBA00012438"/>
    </source>
</evidence>
<dbReference type="Pfam" id="PF02518">
    <property type="entry name" value="HATPase_c"/>
    <property type="match status" value="1"/>
</dbReference>
<dbReference type="RefSeq" id="WP_134193832.1">
    <property type="nucleotide sequence ID" value="NZ_JBHLUW010000059.1"/>
</dbReference>
<evidence type="ECO:0000256" key="3">
    <source>
        <dbReference type="ARBA" id="ARBA00022679"/>
    </source>
</evidence>
<accession>A0A4R8LKX8</accession>
<dbReference type="InterPro" id="IPR005467">
    <property type="entry name" value="His_kinase_dom"/>
</dbReference>
<organism evidence="10 11">
    <name type="scientific">Paraburkholderia rhizosphaerae</name>
    <dbReference type="NCBI Taxonomy" id="480658"/>
    <lineage>
        <taxon>Bacteria</taxon>
        <taxon>Pseudomonadati</taxon>
        <taxon>Pseudomonadota</taxon>
        <taxon>Betaproteobacteria</taxon>
        <taxon>Burkholderiales</taxon>
        <taxon>Burkholderiaceae</taxon>
        <taxon>Paraburkholderia</taxon>
    </lineage>
</organism>
<evidence type="ECO:0000313" key="10">
    <source>
        <dbReference type="EMBL" id="TDY45178.1"/>
    </source>
</evidence>
<reference evidence="10 11" key="1">
    <citation type="submission" date="2019-03" db="EMBL/GenBank/DDBJ databases">
        <title>Genomic Encyclopedia of Type Strains, Phase III (KMG-III): the genomes of soil and plant-associated and newly described type strains.</title>
        <authorList>
            <person name="Whitman W."/>
        </authorList>
    </citation>
    <scope>NUCLEOTIDE SEQUENCE [LARGE SCALE GENOMIC DNA]</scope>
    <source>
        <strain evidence="10 11">LMG 29544</strain>
    </source>
</reference>
<dbReference type="InterPro" id="IPR050351">
    <property type="entry name" value="BphY/WalK/GraS-like"/>
</dbReference>
<dbReference type="Proteomes" id="UP000295509">
    <property type="component" value="Unassembled WGS sequence"/>
</dbReference>
<dbReference type="SUPFAM" id="SSF55874">
    <property type="entry name" value="ATPase domain of HSP90 chaperone/DNA topoisomerase II/histidine kinase"/>
    <property type="match status" value="1"/>
</dbReference>
<name>A0A4R8LKX8_9BURK</name>
<proteinExistence type="predicted"/>
<dbReference type="OrthoDB" id="9757990at2"/>
<comment type="catalytic activity">
    <reaction evidence="1">
        <text>ATP + protein L-histidine = ADP + protein N-phospho-L-histidine.</text>
        <dbReference type="EC" id="2.7.13.3"/>
    </reaction>
</comment>
<feature type="domain" description="Histidine kinase" evidence="9">
    <location>
        <begin position="149"/>
        <end position="362"/>
    </location>
</feature>
<keyword evidence="6" id="KW-0067">ATP-binding</keyword>
<keyword evidence="4" id="KW-0547">Nucleotide-binding</keyword>
<evidence type="ECO:0000256" key="4">
    <source>
        <dbReference type="ARBA" id="ARBA00022741"/>
    </source>
</evidence>
<dbReference type="InterPro" id="IPR036890">
    <property type="entry name" value="HATPase_C_sf"/>
</dbReference>
<dbReference type="GO" id="GO:0004673">
    <property type="term" value="F:protein histidine kinase activity"/>
    <property type="evidence" value="ECO:0007669"/>
    <property type="project" value="UniProtKB-EC"/>
</dbReference>
<keyword evidence="11" id="KW-1185">Reference proteome</keyword>
<dbReference type="GO" id="GO:0000156">
    <property type="term" value="F:phosphorelay response regulator activity"/>
    <property type="evidence" value="ECO:0007669"/>
    <property type="project" value="TreeGrafter"/>
</dbReference>
<evidence type="ECO:0000256" key="5">
    <source>
        <dbReference type="ARBA" id="ARBA00022777"/>
    </source>
</evidence>
<dbReference type="GO" id="GO:0030295">
    <property type="term" value="F:protein kinase activator activity"/>
    <property type="evidence" value="ECO:0007669"/>
    <property type="project" value="TreeGrafter"/>
</dbReference>
<keyword evidence="3" id="KW-0808">Transferase</keyword>
<protein>
    <recommendedName>
        <fullName evidence="2">histidine kinase</fullName>
        <ecNumber evidence="2">2.7.13.3</ecNumber>
    </recommendedName>
</protein>
<dbReference type="SMART" id="SM00387">
    <property type="entry name" value="HATPase_c"/>
    <property type="match status" value="1"/>
</dbReference>
<keyword evidence="7" id="KW-0902">Two-component regulatory system</keyword>
<dbReference type="AlphaFoldDB" id="A0A4R8LKX8"/>
<feature type="region of interest" description="Disordered" evidence="8">
    <location>
        <begin position="372"/>
        <end position="393"/>
    </location>
</feature>
<dbReference type="PANTHER" id="PTHR42878:SF7">
    <property type="entry name" value="SENSOR HISTIDINE KINASE GLRK"/>
    <property type="match status" value="1"/>
</dbReference>